<feature type="domain" description="Transposase IS701-like DDE" evidence="2">
    <location>
        <begin position="2"/>
        <end position="110"/>
    </location>
</feature>
<evidence type="ECO:0000259" key="2">
    <source>
        <dbReference type="Pfam" id="PF13546"/>
    </source>
</evidence>
<sequence length="135" mass="15065">MLNRIEWDADEVLDDVRAYVVEHLGDRDAVLIVDDTGFLKKGVRSAGVQRQYSGTAGCTENCQIGVFLAYATGRGRTLIDRRLYLPTSRGRPAAEPPDGMAERRKPRVLTSPADQEGRRRARVGDRVWRIAEPLG</sequence>
<gene>
    <name evidence="3" type="ORF">AQJ64_41810</name>
</gene>
<dbReference type="EMBL" id="LMWW01000075">
    <property type="protein sequence ID" value="KUN75596.1"/>
    <property type="molecule type" value="Genomic_DNA"/>
</dbReference>
<dbReference type="STRING" id="1943.AQJ64_41810"/>
<evidence type="ECO:0000313" key="4">
    <source>
        <dbReference type="Proteomes" id="UP000052982"/>
    </source>
</evidence>
<reference evidence="3 4" key="1">
    <citation type="submission" date="2015-10" db="EMBL/GenBank/DDBJ databases">
        <title>Draft genome sequence of Streptomyces griseoruber DSM 40281, type strain for the species Streptomyces griseoruber.</title>
        <authorList>
            <person name="Ruckert C."/>
            <person name="Winkler A."/>
            <person name="Kalinowski J."/>
            <person name="Kampfer P."/>
            <person name="Glaeser S."/>
        </authorList>
    </citation>
    <scope>NUCLEOTIDE SEQUENCE [LARGE SCALE GENOMIC DNA]</scope>
    <source>
        <strain evidence="3 4">DSM 40281</strain>
    </source>
</reference>
<comment type="caution">
    <text evidence="3">The sequence shown here is derived from an EMBL/GenBank/DDBJ whole genome shotgun (WGS) entry which is preliminary data.</text>
</comment>
<name>A0A117R7L7_9ACTN</name>
<dbReference type="PANTHER" id="PTHR33627:SF1">
    <property type="entry name" value="TRANSPOSASE"/>
    <property type="match status" value="1"/>
</dbReference>
<dbReference type="AlphaFoldDB" id="A0A117R7L7"/>
<dbReference type="Pfam" id="PF13546">
    <property type="entry name" value="DDE_5"/>
    <property type="match status" value="1"/>
</dbReference>
<dbReference type="PANTHER" id="PTHR33627">
    <property type="entry name" value="TRANSPOSASE"/>
    <property type="match status" value="1"/>
</dbReference>
<proteinExistence type="predicted"/>
<dbReference type="InterPro" id="IPR039365">
    <property type="entry name" value="IS701-like"/>
</dbReference>
<accession>A0A117R7L7</accession>
<dbReference type="InterPro" id="IPR038721">
    <property type="entry name" value="IS701-like_DDE_dom"/>
</dbReference>
<evidence type="ECO:0000313" key="3">
    <source>
        <dbReference type="EMBL" id="KUN75596.1"/>
    </source>
</evidence>
<dbReference type="Proteomes" id="UP000052982">
    <property type="component" value="Unassembled WGS sequence"/>
</dbReference>
<evidence type="ECO:0000256" key="1">
    <source>
        <dbReference type="SAM" id="MobiDB-lite"/>
    </source>
</evidence>
<protein>
    <recommendedName>
        <fullName evidence="2">Transposase IS701-like DDE domain-containing protein</fullName>
    </recommendedName>
</protein>
<keyword evidence="4" id="KW-1185">Reference proteome</keyword>
<organism evidence="3 4">
    <name type="scientific">Streptomyces griseoruber</name>
    <dbReference type="NCBI Taxonomy" id="1943"/>
    <lineage>
        <taxon>Bacteria</taxon>
        <taxon>Bacillati</taxon>
        <taxon>Actinomycetota</taxon>
        <taxon>Actinomycetes</taxon>
        <taxon>Kitasatosporales</taxon>
        <taxon>Streptomycetaceae</taxon>
        <taxon>Streptomyces</taxon>
    </lineage>
</organism>
<feature type="region of interest" description="Disordered" evidence="1">
    <location>
        <begin position="87"/>
        <end position="122"/>
    </location>
</feature>